<keyword evidence="7" id="KW-0963">Cytoplasm</keyword>
<comment type="subcellular location">
    <subcellularLocation>
        <location evidence="7">Cytoplasm</location>
    </subcellularLocation>
</comment>
<dbReference type="NCBIfam" id="TIGR00222">
    <property type="entry name" value="panB"/>
    <property type="match status" value="1"/>
</dbReference>
<protein>
    <recommendedName>
        <fullName evidence="7">3-methyl-2-oxobutanoate hydroxymethyltransferase</fullName>
        <ecNumber evidence="7">2.1.2.11</ecNumber>
    </recommendedName>
    <alternativeName>
        <fullName evidence="7">Ketopantoate hydroxymethyltransferase</fullName>
        <shortName evidence="7">KPHMT</shortName>
    </alternativeName>
</protein>
<evidence type="ECO:0000256" key="8">
    <source>
        <dbReference type="PIRSR" id="PIRSR000388-1"/>
    </source>
</evidence>
<comment type="catalytic activity">
    <reaction evidence="7">
        <text>(6R)-5,10-methylene-5,6,7,8-tetrahydrofolate + 3-methyl-2-oxobutanoate + H2O = 2-dehydropantoate + (6S)-5,6,7,8-tetrahydrofolate</text>
        <dbReference type="Rhea" id="RHEA:11824"/>
        <dbReference type="ChEBI" id="CHEBI:11561"/>
        <dbReference type="ChEBI" id="CHEBI:11851"/>
        <dbReference type="ChEBI" id="CHEBI:15377"/>
        <dbReference type="ChEBI" id="CHEBI:15636"/>
        <dbReference type="ChEBI" id="CHEBI:57453"/>
        <dbReference type="EC" id="2.1.2.11"/>
    </reaction>
</comment>
<feature type="binding site" evidence="7 9">
    <location>
        <position position="83"/>
    </location>
    <ligand>
        <name>3-methyl-2-oxobutanoate</name>
        <dbReference type="ChEBI" id="CHEBI:11851"/>
    </ligand>
</feature>
<accession>A0A1M6KPA3</accession>
<dbReference type="AlphaFoldDB" id="A0A1M6KPA3"/>
<evidence type="ECO:0000256" key="10">
    <source>
        <dbReference type="PIRSR" id="PIRSR000388-3"/>
    </source>
</evidence>
<dbReference type="PIRSF" id="PIRSF000388">
    <property type="entry name" value="Pantoate_hydroxy_MeTrfase"/>
    <property type="match status" value="1"/>
</dbReference>
<evidence type="ECO:0000256" key="2">
    <source>
        <dbReference type="ARBA" id="ARBA00008676"/>
    </source>
</evidence>
<comment type="function">
    <text evidence="6 7">Catalyzes the reversible reaction in which hydroxymethyl group from 5,10-methylenetetrahydrofolate is transferred onto alpha-ketoisovalerate to form ketopantoate.</text>
</comment>
<gene>
    <name evidence="7" type="primary">panB</name>
    <name evidence="11" type="ORF">SAMN02745248_00547</name>
</gene>
<dbReference type="GO" id="GO:0008168">
    <property type="term" value="F:methyltransferase activity"/>
    <property type="evidence" value="ECO:0007669"/>
    <property type="project" value="UniProtKB-KW"/>
</dbReference>
<feature type="binding site" evidence="7 9">
    <location>
        <position position="113"/>
    </location>
    <ligand>
        <name>3-methyl-2-oxobutanoate</name>
        <dbReference type="ChEBI" id="CHEBI:11851"/>
    </ligand>
</feature>
<dbReference type="PANTHER" id="PTHR20881">
    <property type="entry name" value="3-METHYL-2-OXOBUTANOATE HYDROXYMETHYLTRANSFERASE"/>
    <property type="match status" value="1"/>
</dbReference>
<comment type="similarity">
    <text evidence="2 7">Belongs to the PanB family.</text>
</comment>
<sequence>MKNTVSTFLDSKNKGEKITMLTAYDYSMAKLEDECGINGILIGDSLGMVCLGYKDTLSVTMEDMIHHTKAVSRGAENALIVADMPFMSYQTSVYDAVVNAGRLIKEGGADAVKLEGGASVIEQVAAIVKAQIPVMGHIGLTPQSINMFGGFKVQGKSLEKAQELIEDAKKLEKAGAFSIVLECVPAKLAKLITEAVSIPTIGIGAGSQCDGQILVYQDMLNMFSDFKPKFVKSFANVGDLMKEGIGDYISEVRNSKFPSEEHTFNISDETLNKLY</sequence>
<dbReference type="GO" id="GO:0032259">
    <property type="term" value="P:methylation"/>
    <property type="evidence" value="ECO:0007669"/>
    <property type="project" value="UniProtKB-KW"/>
</dbReference>
<evidence type="ECO:0000256" key="9">
    <source>
        <dbReference type="PIRSR" id="PIRSR000388-2"/>
    </source>
</evidence>
<dbReference type="OrthoDB" id="9781789at2"/>
<proteinExistence type="inferred from homology"/>
<dbReference type="GO" id="GO:0000287">
    <property type="term" value="F:magnesium ion binding"/>
    <property type="evidence" value="ECO:0007669"/>
    <property type="project" value="TreeGrafter"/>
</dbReference>
<feature type="binding site" evidence="7 10">
    <location>
        <position position="115"/>
    </location>
    <ligand>
        <name>Mg(2+)</name>
        <dbReference type="ChEBI" id="CHEBI:18420"/>
    </ligand>
</feature>
<dbReference type="UniPathway" id="UPA00028">
    <property type="reaction ID" value="UER00003"/>
</dbReference>
<comment type="cofactor">
    <cofactor evidence="7 10">
        <name>Mg(2+)</name>
        <dbReference type="ChEBI" id="CHEBI:18420"/>
    </cofactor>
    <text evidence="7 10">Binds 1 Mg(2+) ion per subunit.</text>
</comment>
<keyword evidence="7 10" id="KW-0460">Magnesium</keyword>
<dbReference type="Pfam" id="PF02548">
    <property type="entry name" value="Pantoate_transf"/>
    <property type="match status" value="1"/>
</dbReference>
<dbReference type="NCBIfam" id="NF001452">
    <property type="entry name" value="PRK00311.1"/>
    <property type="match status" value="1"/>
</dbReference>
<dbReference type="SUPFAM" id="SSF51621">
    <property type="entry name" value="Phosphoenolpyruvate/pyruvate domain"/>
    <property type="match status" value="1"/>
</dbReference>
<dbReference type="GO" id="GO:0003864">
    <property type="term" value="F:3-methyl-2-oxobutanoate hydroxymethyltransferase activity"/>
    <property type="evidence" value="ECO:0007669"/>
    <property type="project" value="UniProtKB-UniRule"/>
</dbReference>
<organism evidence="11 12">
    <name type="scientific">Hathewaya proteolytica DSM 3090</name>
    <dbReference type="NCBI Taxonomy" id="1121331"/>
    <lineage>
        <taxon>Bacteria</taxon>
        <taxon>Bacillati</taxon>
        <taxon>Bacillota</taxon>
        <taxon>Clostridia</taxon>
        <taxon>Eubacteriales</taxon>
        <taxon>Clostridiaceae</taxon>
        <taxon>Hathewaya</taxon>
    </lineage>
</organism>
<dbReference type="CDD" id="cd06557">
    <property type="entry name" value="KPHMT-like"/>
    <property type="match status" value="1"/>
</dbReference>
<dbReference type="GO" id="GO:0015940">
    <property type="term" value="P:pantothenate biosynthetic process"/>
    <property type="evidence" value="ECO:0007669"/>
    <property type="project" value="UniProtKB-UniRule"/>
</dbReference>
<dbReference type="STRING" id="1121331.SAMN02745248_00547"/>
<dbReference type="Proteomes" id="UP000183952">
    <property type="component" value="Unassembled WGS sequence"/>
</dbReference>
<dbReference type="InterPro" id="IPR015813">
    <property type="entry name" value="Pyrv/PenolPyrv_kinase-like_dom"/>
</dbReference>
<dbReference type="RefSeq" id="WP_072902025.1">
    <property type="nucleotide sequence ID" value="NZ_FRAD01000004.1"/>
</dbReference>
<dbReference type="Gene3D" id="3.20.20.60">
    <property type="entry name" value="Phosphoenolpyruvate-binding domains"/>
    <property type="match status" value="1"/>
</dbReference>
<evidence type="ECO:0000313" key="11">
    <source>
        <dbReference type="EMBL" id="SHJ60745.1"/>
    </source>
</evidence>
<evidence type="ECO:0000256" key="7">
    <source>
        <dbReference type="HAMAP-Rule" id="MF_00156"/>
    </source>
</evidence>
<feature type="active site" description="Proton acceptor" evidence="7 8">
    <location>
        <position position="182"/>
    </location>
</feature>
<keyword evidence="7 10" id="KW-0479">Metal-binding</keyword>
<feature type="binding site" evidence="7 10">
    <location>
        <position position="83"/>
    </location>
    <ligand>
        <name>Mg(2+)</name>
        <dbReference type="ChEBI" id="CHEBI:18420"/>
    </ligand>
</feature>
<name>A0A1M6KPA3_9CLOT</name>
<dbReference type="InterPro" id="IPR040442">
    <property type="entry name" value="Pyrv_kinase-like_dom_sf"/>
</dbReference>
<dbReference type="InterPro" id="IPR003700">
    <property type="entry name" value="Pantoate_hydroxy_MeTrfase"/>
</dbReference>
<reference evidence="11 12" key="1">
    <citation type="submission" date="2016-11" db="EMBL/GenBank/DDBJ databases">
        <authorList>
            <person name="Jaros S."/>
            <person name="Januszkiewicz K."/>
            <person name="Wedrychowicz H."/>
        </authorList>
    </citation>
    <scope>NUCLEOTIDE SEQUENCE [LARGE SCALE GENOMIC DNA]</scope>
    <source>
        <strain evidence="11 12">DSM 3090</strain>
    </source>
</reference>
<keyword evidence="5 7" id="KW-0808">Transferase</keyword>
<dbReference type="GO" id="GO:0005737">
    <property type="term" value="C:cytoplasm"/>
    <property type="evidence" value="ECO:0007669"/>
    <property type="project" value="UniProtKB-SubCell"/>
</dbReference>
<dbReference type="EC" id="2.1.2.11" evidence="7"/>
<comment type="pathway">
    <text evidence="1 7">Cofactor biosynthesis; (R)-pantothenate biosynthesis; (R)-pantoate from 3-methyl-2-oxobutanoate: step 1/2.</text>
</comment>
<keyword evidence="11" id="KW-0489">Methyltransferase</keyword>
<evidence type="ECO:0000256" key="1">
    <source>
        <dbReference type="ARBA" id="ARBA00005033"/>
    </source>
</evidence>
<evidence type="ECO:0000256" key="4">
    <source>
        <dbReference type="ARBA" id="ARBA00022655"/>
    </source>
</evidence>
<dbReference type="EMBL" id="FRAD01000004">
    <property type="protein sequence ID" value="SHJ60745.1"/>
    <property type="molecule type" value="Genomic_DNA"/>
</dbReference>
<dbReference type="FunFam" id="3.20.20.60:FF:000003">
    <property type="entry name" value="3-methyl-2-oxobutanoate hydroxymethyltransferase"/>
    <property type="match status" value="1"/>
</dbReference>
<comment type="subunit">
    <text evidence="3 7">Homodecamer; pentamer of dimers.</text>
</comment>
<dbReference type="HAMAP" id="MF_00156">
    <property type="entry name" value="PanB"/>
    <property type="match status" value="1"/>
</dbReference>
<feature type="binding site" evidence="7 9">
    <location>
        <begin position="44"/>
        <end position="45"/>
    </location>
    <ligand>
        <name>3-methyl-2-oxobutanoate</name>
        <dbReference type="ChEBI" id="CHEBI:11851"/>
    </ligand>
</feature>
<feature type="binding site" evidence="7 10">
    <location>
        <position position="44"/>
    </location>
    <ligand>
        <name>Mg(2+)</name>
        <dbReference type="ChEBI" id="CHEBI:18420"/>
    </ligand>
</feature>
<dbReference type="PANTHER" id="PTHR20881:SF0">
    <property type="entry name" value="3-METHYL-2-OXOBUTANOATE HYDROXYMETHYLTRANSFERASE"/>
    <property type="match status" value="1"/>
</dbReference>
<keyword evidence="4 7" id="KW-0566">Pantothenate biosynthesis</keyword>
<evidence type="ECO:0000256" key="5">
    <source>
        <dbReference type="ARBA" id="ARBA00022679"/>
    </source>
</evidence>
<evidence type="ECO:0000256" key="3">
    <source>
        <dbReference type="ARBA" id="ARBA00011424"/>
    </source>
</evidence>
<evidence type="ECO:0000256" key="6">
    <source>
        <dbReference type="ARBA" id="ARBA00056497"/>
    </source>
</evidence>
<keyword evidence="12" id="KW-1185">Reference proteome</keyword>
<evidence type="ECO:0000313" key="12">
    <source>
        <dbReference type="Proteomes" id="UP000183952"/>
    </source>
</evidence>